<feature type="compositionally biased region" description="Polar residues" evidence="1">
    <location>
        <begin position="1"/>
        <end position="13"/>
    </location>
</feature>
<dbReference type="Pfam" id="PF09994">
    <property type="entry name" value="T6SS_Tle1-like_cat"/>
    <property type="match status" value="1"/>
</dbReference>
<dbReference type="EMBL" id="KN834773">
    <property type="protein sequence ID" value="KIK60798.1"/>
    <property type="molecule type" value="Genomic_DNA"/>
</dbReference>
<feature type="domain" description="T6SS Phospholipase effector Tle1-like catalytic" evidence="2">
    <location>
        <begin position="45"/>
        <end position="364"/>
    </location>
</feature>
<keyword evidence="4" id="KW-1185">Reference proteome</keyword>
<organism evidence="3 4">
    <name type="scientific">Collybiopsis luxurians FD-317 M1</name>
    <dbReference type="NCBI Taxonomy" id="944289"/>
    <lineage>
        <taxon>Eukaryota</taxon>
        <taxon>Fungi</taxon>
        <taxon>Dikarya</taxon>
        <taxon>Basidiomycota</taxon>
        <taxon>Agaricomycotina</taxon>
        <taxon>Agaricomycetes</taxon>
        <taxon>Agaricomycetidae</taxon>
        <taxon>Agaricales</taxon>
        <taxon>Marasmiineae</taxon>
        <taxon>Omphalotaceae</taxon>
        <taxon>Collybiopsis</taxon>
        <taxon>Collybiopsis luxurians</taxon>
    </lineage>
</organism>
<dbReference type="HOGENOM" id="CLU_005049_5_0_1"/>
<feature type="compositionally biased region" description="Polar residues" evidence="1">
    <location>
        <begin position="286"/>
        <end position="298"/>
    </location>
</feature>
<feature type="region of interest" description="Disordered" evidence="1">
    <location>
        <begin position="1"/>
        <end position="26"/>
    </location>
</feature>
<protein>
    <recommendedName>
        <fullName evidence="2">T6SS Phospholipase effector Tle1-like catalytic domain-containing protein</fullName>
    </recommendedName>
</protein>
<evidence type="ECO:0000259" key="2">
    <source>
        <dbReference type="Pfam" id="PF09994"/>
    </source>
</evidence>
<accession>A0A0D0CX78</accession>
<reference evidence="3 4" key="1">
    <citation type="submission" date="2014-04" db="EMBL/GenBank/DDBJ databases">
        <title>Evolutionary Origins and Diversification of the Mycorrhizal Mutualists.</title>
        <authorList>
            <consortium name="DOE Joint Genome Institute"/>
            <consortium name="Mycorrhizal Genomics Consortium"/>
            <person name="Kohler A."/>
            <person name="Kuo A."/>
            <person name="Nagy L.G."/>
            <person name="Floudas D."/>
            <person name="Copeland A."/>
            <person name="Barry K.W."/>
            <person name="Cichocki N."/>
            <person name="Veneault-Fourrey C."/>
            <person name="LaButti K."/>
            <person name="Lindquist E.A."/>
            <person name="Lipzen A."/>
            <person name="Lundell T."/>
            <person name="Morin E."/>
            <person name="Murat C."/>
            <person name="Riley R."/>
            <person name="Ohm R."/>
            <person name="Sun H."/>
            <person name="Tunlid A."/>
            <person name="Henrissat B."/>
            <person name="Grigoriev I.V."/>
            <person name="Hibbett D.S."/>
            <person name="Martin F."/>
        </authorList>
    </citation>
    <scope>NUCLEOTIDE SEQUENCE [LARGE SCALE GENOMIC DNA]</scope>
    <source>
        <strain evidence="3 4">FD-317 M1</strain>
    </source>
</reference>
<dbReference type="OrthoDB" id="3162439at2759"/>
<proteinExistence type="predicted"/>
<dbReference type="InterPro" id="IPR029058">
    <property type="entry name" value="AB_hydrolase_fold"/>
</dbReference>
<name>A0A0D0CX78_9AGAR</name>
<dbReference type="Proteomes" id="UP000053593">
    <property type="component" value="Unassembled WGS sequence"/>
</dbReference>
<feature type="region of interest" description="Disordered" evidence="1">
    <location>
        <begin position="260"/>
        <end position="302"/>
    </location>
</feature>
<sequence>MTLKNMANHNRTLSLPPEYSHADNRRAPFSPASLEDVIPETHKHRTLVLCFDGTGDQFDDDNSNVVNLFSMLKKDDPWQQLVYYQAGIGTYTIPQIAQPAMAKLHKVLDMMFGHHLDAHVMSGYEFLMQNYSIGDKICIFGFSRGAYTARALAGMIHKVGLLPRHNLQQVPFAYKMYSREDETGWQLSSAFKQAFSIDVDIEFLGLWDTVASIGFINRRLPFTSSNNNVRYFRHALSLDEHRARFVPSLWTHEVPHHQHKEHLSSKFGVPEGVMPKSNPKRKDQEMSLQQATNGNTRKTSTDKTLHEYEQEFDAIVGVDSSSQGSTDVEEVWFAGCHCDVGGGAVKNKTRNALSRIPLRWMIRECFKTKTGILFHREMLKKVGLDPDTLWPQVRQRPLAITAVSRSRAASEASGSAVSSPVAINSPLGLYQSHFLTDFMNEEDEDVKDALSGINDMLKVSPGWWILEVLPQKIKHLKADPDHPNDRTNNGEGGGRWAYKIAWANFGKARHIPHKQLGRVKVHRTVKLRMEAEAEVLEERKKYVPRPEWDFDPVWVD</sequence>
<dbReference type="PANTHER" id="PTHR33840:SF2">
    <property type="entry name" value="TLE1 PHOSPHOLIPASE DOMAIN-CONTAINING PROTEIN"/>
    <property type="match status" value="1"/>
</dbReference>
<dbReference type="AlphaFoldDB" id="A0A0D0CX78"/>
<gene>
    <name evidence="3" type="ORF">GYMLUDRAFT_225554</name>
</gene>
<evidence type="ECO:0000256" key="1">
    <source>
        <dbReference type="SAM" id="MobiDB-lite"/>
    </source>
</evidence>
<evidence type="ECO:0000313" key="4">
    <source>
        <dbReference type="Proteomes" id="UP000053593"/>
    </source>
</evidence>
<dbReference type="InterPro" id="IPR018712">
    <property type="entry name" value="Tle1-like_cat"/>
</dbReference>
<dbReference type="PANTHER" id="PTHR33840">
    <property type="match status" value="1"/>
</dbReference>
<evidence type="ECO:0000313" key="3">
    <source>
        <dbReference type="EMBL" id="KIK60798.1"/>
    </source>
</evidence>
<dbReference type="SUPFAM" id="SSF53474">
    <property type="entry name" value="alpha/beta-Hydrolases"/>
    <property type="match status" value="1"/>
</dbReference>